<dbReference type="Proteomes" id="UP000242254">
    <property type="component" value="Unassembled WGS sequence"/>
</dbReference>
<gene>
    <name evidence="2" type="ORF">RHIMIDRAFT_279304</name>
</gene>
<keyword evidence="3" id="KW-1185">Reference proteome</keyword>
<name>A0A2G4SX88_RHIZD</name>
<evidence type="ECO:0000313" key="2">
    <source>
        <dbReference type="EMBL" id="PHZ13418.1"/>
    </source>
</evidence>
<feature type="signal peptide" evidence="1">
    <location>
        <begin position="1"/>
        <end position="20"/>
    </location>
</feature>
<dbReference type="AlphaFoldDB" id="A0A2G4SX88"/>
<dbReference type="RefSeq" id="XP_023467126.1">
    <property type="nucleotide sequence ID" value="XM_023612831.1"/>
</dbReference>
<dbReference type="GeneID" id="35443820"/>
<organism evidence="2 3">
    <name type="scientific">Rhizopus microsporus ATCC 52813</name>
    <dbReference type="NCBI Taxonomy" id="1340429"/>
    <lineage>
        <taxon>Eukaryota</taxon>
        <taxon>Fungi</taxon>
        <taxon>Fungi incertae sedis</taxon>
        <taxon>Mucoromycota</taxon>
        <taxon>Mucoromycotina</taxon>
        <taxon>Mucoromycetes</taxon>
        <taxon>Mucorales</taxon>
        <taxon>Mucorineae</taxon>
        <taxon>Rhizopodaceae</taxon>
        <taxon>Rhizopus</taxon>
    </lineage>
</organism>
<sequence length="88" mass="9681">MYKAILILLAFYCSVLTVRAYDCVMEAVGIQETATCTIKVEDEAECNSQHTAMTMMSACTLLSENKYECNLNTSSFTNSCKDLDGIAT</sequence>
<reference evidence="2 3" key="1">
    <citation type="journal article" date="2016" name="Proc. Natl. Acad. Sci. U.S.A.">
        <title>Lipid metabolic changes in an early divergent fungus govern the establishment of a mutualistic symbiosis with endobacteria.</title>
        <authorList>
            <person name="Lastovetsky O.A."/>
            <person name="Gaspar M.L."/>
            <person name="Mondo S.J."/>
            <person name="LaButti K.M."/>
            <person name="Sandor L."/>
            <person name="Grigoriev I.V."/>
            <person name="Henry S.A."/>
            <person name="Pawlowska T.E."/>
        </authorList>
    </citation>
    <scope>NUCLEOTIDE SEQUENCE [LARGE SCALE GENOMIC DNA]</scope>
    <source>
        <strain evidence="2 3">ATCC 52813</strain>
    </source>
</reference>
<keyword evidence="1" id="KW-0732">Signal</keyword>
<protein>
    <submittedName>
        <fullName evidence="2">Uncharacterized protein</fullName>
    </submittedName>
</protein>
<dbReference type="EMBL" id="KZ303847">
    <property type="protein sequence ID" value="PHZ13418.1"/>
    <property type="molecule type" value="Genomic_DNA"/>
</dbReference>
<accession>A0A2G4SX88</accession>
<evidence type="ECO:0000256" key="1">
    <source>
        <dbReference type="SAM" id="SignalP"/>
    </source>
</evidence>
<proteinExistence type="predicted"/>
<evidence type="ECO:0000313" key="3">
    <source>
        <dbReference type="Proteomes" id="UP000242254"/>
    </source>
</evidence>
<feature type="chain" id="PRO_5013902100" evidence="1">
    <location>
        <begin position="21"/>
        <end position="88"/>
    </location>
</feature>